<protein>
    <submittedName>
        <fullName evidence="1">Uncharacterized protein</fullName>
    </submittedName>
</protein>
<sequence>MSSNSLIIKLVDKRHLHQFLKVGELHFGTTVQYQEIENSGKNSGIGDRLEGDYDPFINTKGIFKNTVNFPKKLHFFRPANIFCTTQLRPGIETNEFIKPEVIKGLYESLMSDTNYPKQIVLFKDYNVIHSRILKKLEKIVAESGSEHLEGPVVYSDVRAIDAELLAQKVNPGEPRMKSAISTVNLVKDRKFEIEKEYRYVFFPSEGMKRRLQKHNNNLYIGNLEDQAVLIDSLAELQNSVQITFS</sequence>
<dbReference type="AlphaFoldDB" id="S4NMB7"/>
<dbReference type="Proteomes" id="UP000016361">
    <property type="component" value="Unassembled WGS sequence"/>
</dbReference>
<gene>
    <name evidence="1" type="ORF">LOT_1569</name>
</gene>
<keyword evidence="2" id="KW-1185">Reference proteome</keyword>
<dbReference type="PATRIC" id="fig|1423780.4.peg.1848"/>
<accession>S4NMB7</accession>
<dbReference type="RefSeq" id="WP_020281471.1">
    <property type="nucleotide sequence ID" value="NZ_AZED01000003.1"/>
</dbReference>
<name>S4NMB7_9LACO</name>
<organism evidence="1 2">
    <name type="scientific">Lentilactobacillus otakiensis DSM 19908 = JCM 15040</name>
    <dbReference type="NCBI Taxonomy" id="1423780"/>
    <lineage>
        <taxon>Bacteria</taxon>
        <taxon>Bacillati</taxon>
        <taxon>Bacillota</taxon>
        <taxon>Bacilli</taxon>
        <taxon>Lactobacillales</taxon>
        <taxon>Lactobacillaceae</taxon>
        <taxon>Lentilactobacillus</taxon>
    </lineage>
</organism>
<dbReference type="eggNOG" id="ENOG50309ZF">
    <property type="taxonomic scope" value="Bacteria"/>
</dbReference>
<dbReference type="OrthoDB" id="2314144at2"/>
<comment type="caution">
    <text evidence="1">The sequence shown here is derived from an EMBL/GenBank/DDBJ whole genome shotgun (WGS) entry which is preliminary data.</text>
</comment>
<dbReference type="EMBL" id="BASH01000005">
    <property type="protein sequence ID" value="GAD17031.1"/>
    <property type="molecule type" value="Genomic_DNA"/>
</dbReference>
<dbReference type="STRING" id="1423780.FD05_GL001825"/>
<proteinExistence type="predicted"/>
<reference evidence="2" key="1">
    <citation type="journal article" date="2013" name="Genome Announc.">
        <title>Draft Genome Sequence of D-Branched-Chain Amino Acid Producer Lactobacillus otakiensis JCM 15040T, Isolated from a Traditional Japanese Pickle.</title>
        <authorList>
            <person name="Doi K."/>
            <person name="Mori K."/>
            <person name="Mutaguchi Y."/>
            <person name="Tashiro K."/>
            <person name="Fujino Y."/>
            <person name="Ohmori T."/>
            <person name="Kuhara S."/>
            <person name="Ohshima T."/>
        </authorList>
    </citation>
    <scope>NUCLEOTIDE SEQUENCE [LARGE SCALE GENOMIC DNA]</scope>
    <source>
        <strain evidence="2">JCM 15040</strain>
    </source>
</reference>
<evidence type="ECO:0000313" key="2">
    <source>
        <dbReference type="Proteomes" id="UP000016361"/>
    </source>
</evidence>
<evidence type="ECO:0000313" key="1">
    <source>
        <dbReference type="EMBL" id="GAD17031.1"/>
    </source>
</evidence>
<dbReference type="GeneID" id="301046864"/>